<keyword evidence="3 7" id="KW-0378">Hydrolase</keyword>
<name>A0A1Y6FB61_9HYPH</name>
<feature type="site" description="Stabilizes the basic form of H active site to accept a proton" evidence="7">
    <location>
        <position position="125"/>
    </location>
</feature>
<evidence type="ECO:0000256" key="9">
    <source>
        <dbReference type="RuleBase" id="RU004320"/>
    </source>
</evidence>
<evidence type="ECO:0000256" key="4">
    <source>
        <dbReference type="ARBA" id="ARBA00022884"/>
    </source>
</evidence>
<comment type="function">
    <text evidence="7">Hydrolyzes ribosome-free peptidyl-tRNAs (with 1 or more amino acids incorporated), which drop off the ribosome during protein synthesis, or as a result of ribosome stalling.</text>
</comment>
<dbReference type="EMBL" id="FXWK01000001">
    <property type="protein sequence ID" value="SMQ71909.1"/>
    <property type="molecule type" value="Genomic_DNA"/>
</dbReference>
<dbReference type="PANTHER" id="PTHR17224">
    <property type="entry name" value="PEPTIDYL-TRNA HYDROLASE"/>
    <property type="match status" value="1"/>
</dbReference>
<comment type="catalytic activity">
    <reaction evidence="7 8">
        <text>an N-acyl-L-alpha-aminoacyl-tRNA + H2O = an N-acyl-L-amino acid + a tRNA + H(+)</text>
        <dbReference type="Rhea" id="RHEA:54448"/>
        <dbReference type="Rhea" id="RHEA-COMP:10123"/>
        <dbReference type="Rhea" id="RHEA-COMP:13883"/>
        <dbReference type="ChEBI" id="CHEBI:15377"/>
        <dbReference type="ChEBI" id="CHEBI:15378"/>
        <dbReference type="ChEBI" id="CHEBI:59874"/>
        <dbReference type="ChEBI" id="CHEBI:78442"/>
        <dbReference type="ChEBI" id="CHEBI:138191"/>
        <dbReference type="EC" id="3.1.1.29"/>
    </reaction>
</comment>
<feature type="binding site" evidence="7">
    <location>
        <position position="48"/>
    </location>
    <ligand>
        <name>tRNA</name>
        <dbReference type="ChEBI" id="CHEBI:17843"/>
    </ligand>
</feature>
<dbReference type="EC" id="3.1.1.29" evidence="1 7"/>
<keyword evidence="4 7" id="KW-0694">RNA-binding</keyword>
<keyword evidence="12" id="KW-1185">Reference proteome</keyword>
<feature type="compositionally biased region" description="Polar residues" evidence="10">
    <location>
        <begin position="238"/>
        <end position="247"/>
    </location>
</feature>
<evidence type="ECO:0000313" key="11">
    <source>
        <dbReference type="EMBL" id="SMQ71909.1"/>
    </source>
</evidence>
<feature type="binding site" evidence="7">
    <location>
        <position position="146"/>
    </location>
    <ligand>
        <name>tRNA</name>
        <dbReference type="ChEBI" id="CHEBI:17843"/>
    </ligand>
</feature>
<dbReference type="PANTHER" id="PTHR17224:SF1">
    <property type="entry name" value="PEPTIDYL-TRNA HYDROLASE"/>
    <property type="match status" value="1"/>
</dbReference>
<dbReference type="GO" id="GO:0005737">
    <property type="term" value="C:cytoplasm"/>
    <property type="evidence" value="ECO:0007669"/>
    <property type="project" value="UniProtKB-SubCell"/>
</dbReference>
<evidence type="ECO:0000256" key="3">
    <source>
        <dbReference type="ARBA" id="ARBA00022801"/>
    </source>
</evidence>
<evidence type="ECO:0000256" key="10">
    <source>
        <dbReference type="SAM" id="MobiDB-lite"/>
    </source>
</evidence>
<dbReference type="Gene3D" id="3.40.50.1470">
    <property type="entry name" value="Peptidyl-tRNA hydrolase"/>
    <property type="match status" value="1"/>
</dbReference>
<protein>
    <recommendedName>
        <fullName evidence="6 7">Peptidyl-tRNA hydrolase</fullName>
        <shortName evidence="7">Pth</shortName>
        <ecNumber evidence="1 7">3.1.1.29</ecNumber>
    </recommendedName>
</protein>
<keyword evidence="2 7" id="KW-0820">tRNA-binding</keyword>
<dbReference type="FunFam" id="3.40.50.1470:FF:000001">
    <property type="entry name" value="Peptidyl-tRNA hydrolase"/>
    <property type="match status" value="1"/>
</dbReference>
<dbReference type="GO" id="GO:0000049">
    <property type="term" value="F:tRNA binding"/>
    <property type="evidence" value="ECO:0007669"/>
    <property type="project" value="UniProtKB-UniRule"/>
</dbReference>
<feature type="binding site" evidence="7">
    <location>
        <position position="98"/>
    </location>
    <ligand>
        <name>tRNA</name>
        <dbReference type="ChEBI" id="CHEBI:17843"/>
    </ligand>
</feature>
<comment type="similarity">
    <text evidence="5 7 9">Belongs to the PTH family.</text>
</comment>
<comment type="function">
    <text evidence="7">Catalyzes the release of premature peptidyl moieties from peptidyl-tRNA molecules trapped in stalled 50S ribosomal subunits, and thus maintains levels of free tRNAs and 50S ribosomes.</text>
</comment>
<dbReference type="SUPFAM" id="SSF53178">
    <property type="entry name" value="Peptidyl-tRNA hydrolase-like"/>
    <property type="match status" value="1"/>
</dbReference>
<dbReference type="InterPro" id="IPR036416">
    <property type="entry name" value="Pept_tRNA_hydro_sf"/>
</dbReference>
<dbReference type="PROSITE" id="PS01195">
    <property type="entry name" value="PEPT_TRNA_HYDROL_1"/>
    <property type="match status" value="1"/>
</dbReference>
<dbReference type="GO" id="GO:0072344">
    <property type="term" value="P:rescue of stalled ribosome"/>
    <property type="evidence" value="ECO:0007669"/>
    <property type="project" value="UniProtKB-UniRule"/>
</dbReference>
<evidence type="ECO:0000256" key="8">
    <source>
        <dbReference type="RuleBase" id="RU000673"/>
    </source>
</evidence>
<proteinExistence type="inferred from homology"/>
<evidence type="ECO:0000256" key="5">
    <source>
        <dbReference type="ARBA" id="ARBA00038063"/>
    </source>
</evidence>
<dbReference type="InterPro" id="IPR001328">
    <property type="entry name" value="Pept_tRNA_hydro"/>
</dbReference>
<dbReference type="CDD" id="cd00462">
    <property type="entry name" value="PTH"/>
    <property type="match status" value="1"/>
</dbReference>
<comment type="subcellular location">
    <subcellularLocation>
        <location evidence="7">Cytoplasm</location>
    </subcellularLocation>
</comment>
<dbReference type="GO" id="GO:0004045">
    <property type="term" value="F:peptidyl-tRNA hydrolase activity"/>
    <property type="evidence" value="ECO:0007669"/>
    <property type="project" value="UniProtKB-UniRule"/>
</dbReference>
<evidence type="ECO:0000256" key="1">
    <source>
        <dbReference type="ARBA" id="ARBA00013260"/>
    </source>
</evidence>
<dbReference type="NCBIfam" id="TIGR00447">
    <property type="entry name" value="pth"/>
    <property type="match status" value="1"/>
</dbReference>
<dbReference type="GO" id="GO:0006515">
    <property type="term" value="P:protein quality control for misfolded or incompletely synthesized proteins"/>
    <property type="evidence" value="ECO:0007669"/>
    <property type="project" value="UniProtKB-UniRule"/>
</dbReference>
<organism evidence="11 12">
    <name type="scientific">Devosia lucknowensis</name>
    <dbReference type="NCBI Taxonomy" id="1096929"/>
    <lineage>
        <taxon>Bacteria</taxon>
        <taxon>Pseudomonadati</taxon>
        <taxon>Pseudomonadota</taxon>
        <taxon>Alphaproteobacteria</taxon>
        <taxon>Hyphomicrobiales</taxon>
        <taxon>Devosiaceae</taxon>
        <taxon>Devosia</taxon>
    </lineage>
</organism>
<dbReference type="AlphaFoldDB" id="A0A1Y6FB61"/>
<accession>A0A1Y6FB61</accession>
<comment type="subunit">
    <text evidence="7">Monomer.</text>
</comment>
<feature type="binding site" evidence="7">
    <location>
        <position position="100"/>
    </location>
    <ligand>
        <name>tRNA</name>
        <dbReference type="ChEBI" id="CHEBI:17843"/>
    </ligand>
</feature>
<keyword evidence="7" id="KW-0963">Cytoplasm</keyword>
<feature type="region of interest" description="Disordered" evidence="10">
    <location>
        <begin position="223"/>
        <end position="269"/>
    </location>
</feature>
<evidence type="ECO:0000256" key="7">
    <source>
        <dbReference type="HAMAP-Rule" id="MF_00083"/>
    </source>
</evidence>
<feature type="active site" description="Proton acceptor" evidence="7">
    <location>
        <position position="53"/>
    </location>
</feature>
<dbReference type="Proteomes" id="UP000194474">
    <property type="component" value="Unassembled WGS sequence"/>
</dbReference>
<evidence type="ECO:0000256" key="6">
    <source>
        <dbReference type="ARBA" id="ARBA00050038"/>
    </source>
</evidence>
<dbReference type="PROSITE" id="PS01196">
    <property type="entry name" value="PEPT_TRNA_HYDROL_2"/>
    <property type="match status" value="1"/>
</dbReference>
<dbReference type="Pfam" id="PF01195">
    <property type="entry name" value="Pept_tRNA_hydro"/>
    <property type="match status" value="1"/>
</dbReference>
<dbReference type="HAMAP" id="MF_00083">
    <property type="entry name" value="Pept_tRNA_hydro_bact"/>
    <property type="match status" value="1"/>
</dbReference>
<gene>
    <name evidence="7" type="primary">pth</name>
    <name evidence="11" type="ORF">SAMN06295905_1965</name>
</gene>
<reference evidence="12" key="1">
    <citation type="submission" date="2017-04" db="EMBL/GenBank/DDBJ databases">
        <authorList>
            <person name="Varghese N."/>
            <person name="Submissions S."/>
        </authorList>
    </citation>
    <scope>NUCLEOTIDE SEQUENCE [LARGE SCALE GENOMIC DNA]</scope>
</reference>
<evidence type="ECO:0000313" key="12">
    <source>
        <dbReference type="Proteomes" id="UP000194474"/>
    </source>
</evidence>
<dbReference type="InterPro" id="IPR018171">
    <property type="entry name" value="Pept_tRNA_hydro_CS"/>
</dbReference>
<feature type="site" description="Discriminates between blocked and unblocked aminoacyl-tRNA" evidence="7">
    <location>
        <position position="43"/>
    </location>
</feature>
<sequence length="269" mass="29169">MRAASGPPFSFAPLMRYALLERDQTETWIKNERAMKLLVGLGNPGGQYEGNRHNIGFMAIDAIARANGIASWKSKNSGLLAEGTIGSERVLLLKPQTFMNKSGDSVQKVASFYKIPPADIVVFYDELDLAPGKVRVKIGGGNGGHNGLRSIDPQIGLDYKRVRLGIGHPGKENVTHHVLGDFAKADRTWLDPLLDEIARQTPLLLKGDDSGFMNKLALAVKGDEPAKPERPAPAAQSHIRQARSSKPQAEVPKSGPMADMLNKLFGKGE</sequence>
<evidence type="ECO:0000256" key="2">
    <source>
        <dbReference type="ARBA" id="ARBA00022555"/>
    </source>
</evidence>